<feature type="transmembrane region" description="Helical" evidence="8">
    <location>
        <begin position="255"/>
        <end position="278"/>
    </location>
</feature>
<feature type="transmembrane region" description="Helical" evidence="8">
    <location>
        <begin position="176"/>
        <end position="201"/>
    </location>
</feature>
<comment type="subcellular location">
    <subcellularLocation>
        <location evidence="1">Cell membrane</location>
        <topology evidence="1">Multi-pass membrane protein</topology>
    </subcellularLocation>
</comment>
<dbReference type="AlphaFoldDB" id="A0AB39RJ64"/>
<dbReference type="RefSeq" id="WP_369247007.1">
    <property type="nucleotide sequence ID" value="NZ_CP163443.1"/>
</dbReference>
<name>A0AB39RJ64_9ACTN</name>
<feature type="transmembrane region" description="Helical" evidence="8">
    <location>
        <begin position="213"/>
        <end position="234"/>
    </location>
</feature>
<dbReference type="EMBL" id="CP163443">
    <property type="protein sequence ID" value="XDQ53765.1"/>
    <property type="molecule type" value="Genomic_DNA"/>
</dbReference>
<feature type="transmembrane region" description="Helical" evidence="8">
    <location>
        <begin position="115"/>
        <end position="133"/>
    </location>
</feature>
<proteinExistence type="predicted"/>
<feature type="transmembrane region" description="Helical" evidence="8">
    <location>
        <begin position="86"/>
        <end position="108"/>
    </location>
</feature>
<keyword evidence="4" id="KW-0808">Transferase</keyword>
<protein>
    <recommendedName>
        <fullName evidence="10">Glycosyltransferase RgtA/B/C/D-like domain-containing protein</fullName>
    </recommendedName>
</protein>
<accession>A0AB39RJ64</accession>
<dbReference type="GO" id="GO:0016763">
    <property type="term" value="F:pentosyltransferase activity"/>
    <property type="evidence" value="ECO:0007669"/>
    <property type="project" value="TreeGrafter"/>
</dbReference>
<dbReference type="PANTHER" id="PTHR33908:SF11">
    <property type="entry name" value="MEMBRANE PROTEIN"/>
    <property type="match status" value="1"/>
</dbReference>
<reference evidence="9" key="1">
    <citation type="submission" date="2024-07" db="EMBL/GenBank/DDBJ databases">
        <authorList>
            <person name="Yu S.T."/>
        </authorList>
    </citation>
    <scope>NUCLEOTIDE SEQUENCE</scope>
    <source>
        <strain evidence="9">R41</strain>
    </source>
</reference>
<evidence type="ECO:0000256" key="8">
    <source>
        <dbReference type="SAM" id="Phobius"/>
    </source>
</evidence>
<keyword evidence="2" id="KW-1003">Cell membrane</keyword>
<evidence type="ECO:0000256" key="2">
    <source>
        <dbReference type="ARBA" id="ARBA00022475"/>
    </source>
</evidence>
<dbReference type="PANTHER" id="PTHR33908">
    <property type="entry name" value="MANNOSYLTRANSFERASE YKCB-RELATED"/>
    <property type="match status" value="1"/>
</dbReference>
<evidence type="ECO:0000256" key="5">
    <source>
        <dbReference type="ARBA" id="ARBA00022692"/>
    </source>
</evidence>
<gene>
    <name evidence="9" type="ORF">AB5J53_19910</name>
</gene>
<feature type="transmembrane region" description="Helical" evidence="8">
    <location>
        <begin position="290"/>
        <end position="312"/>
    </location>
</feature>
<keyword evidence="6 8" id="KW-1133">Transmembrane helix</keyword>
<evidence type="ECO:0000256" key="6">
    <source>
        <dbReference type="ARBA" id="ARBA00022989"/>
    </source>
</evidence>
<feature type="transmembrane region" description="Helical" evidence="8">
    <location>
        <begin position="15"/>
        <end position="34"/>
    </location>
</feature>
<evidence type="ECO:0000313" key="9">
    <source>
        <dbReference type="EMBL" id="XDQ53765.1"/>
    </source>
</evidence>
<feature type="transmembrane region" description="Helical" evidence="8">
    <location>
        <begin position="355"/>
        <end position="374"/>
    </location>
</feature>
<feature type="transmembrane region" description="Helical" evidence="8">
    <location>
        <begin position="139"/>
        <end position="156"/>
    </location>
</feature>
<dbReference type="GO" id="GO:0009103">
    <property type="term" value="P:lipopolysaccharide biosynthetic process"/>
    <property type="evidence" value="ECO:0007669"/>
    <property type="project" value="UniProtKB-ARBA"/>
</dbReference>
<keyword evidence="5 8" id="KW-0812">Transmembrane</keyword>
<evidence type="ECO:0000256" key="1">
    <source>
        <dbReference type="ARBA" id="ARBA00004651"/>
    </source>
</evidence>
<keyword evidence="3" id="KW-0328">Glycosyltransferase</keyword>
<keyword evidence="7 8" id="KW-0472">Membrane</keyword>
<dbReference type="InterPro" id="IPR050297">
    <property type="entry name" value="LipidA_mod_glycosyltrf_83"/>
</dbReference>
<feature type="transmembrane region" description="Helical" evidence="8">
    <location>
        <begin position="319"/>
        <end position="335"/>
    </location>
</feature>
<dbReference type="GO" id="GO:0005886">
    <property type="term" value="C:plasma membrane"/>
    <property type="evidence" value="ECO:0007669"/>
    <property type="project" value="UniProtKB-SubCell"/>
</dbReference>
<sequence>MLSTWVRWSGAGRSAAAAVLLPVSAMLAIGLWGLDRGGMWRDEAVTFQVARRSVPQIWQLLHSVDAVHGLYYLLMHAALAPHPGEVALRLPSVCAAATTAGLVAALGVRLCRPRVGLWAGLLYAVTPMAGHFAQEGRSYALVAAGAAGATVLLVRVMEVPPVRAKTGTWGRAAGWWAYGGVVAVTCLLHELAVLLLLAHAGTLALVRVPARVWRRWGCAAGAAVLALVPLVLVSRGQSAQVAWLPRPGAGSVERLLAAFTGPTLLVVVPYLVLIALAVRPPFVRRGELSLPAVALPLMVVPPVVLMTASQFWPLYDDRYVLYALAGAPLLAAAGAERLVGLMPRLRLTVPTGPRVTLTGVLTITLTFAVQLPLLRQDRTADYRADNLAAVSATARRELRPGDPVLFLPSIVRRSALAYPKGFRGIRDVALSAPGPASGTLYGLEADPGELRRRLARLDRVWVVAEPFALRPAWYPASPTERVKLAVVDEEFVPLDEVVRKGVTLRLYVRRAPTQDMGWAIG</sequence>
<organism evidence="9">
    <name type="scientific">Streptomyces sp. R41</name>
    <dbReference type="NCBI Taxonomy" id="3238632"/>
    <lineage>
        <taxon>Bacteria</taxon>
        <taxon>Bacillati</taxon>
        <taxon>Actinomycetota</taxon>
        <taxon>Actinomycetes</taxon>
        <taxon>Kitasatosporales</taxon>
        <taxon>Streptomycetaceae</taxon>
        <taxon>Streptomyces</taxon>
    </lineage>
</organism>
<evidence type="ECO:0000256" key="3">
    <source>
        <dbReference type="ARBA" id="ARBA00022676"/>
    </source>
</evidence>
<evidence type="ECO:0008006" key="10">
    <source>
        <dbReference type="Google" id="ProtNLM"/>
    </source>
</evidence>
<evidence type="ECO:0000256" key="4">
    <source>
        <dbReference type="ARBA" id="ARBA00022679"/>
    </source>
</evidence>
<evidence type="ECO:0000256" key="7">
    <source>
        <dbReference type="ARBA" id="ARBA00023136"/>
    </source>
</evidence>